<keyword evidence="10" id="KW-1185">Reference proteome</keyword>
<dbReference type="CDD" id="cd13934">
    <property type="entry name" value="RNase_H_Dikarya_like"/>
    <property type="match status" value="1"/>
</dbReference>
<dbReference type="Gene3D" id="3.30.420.10">
    <property type="entry name" value="Ribonuclease H-like superfamily/Ribonuclease H"/>
    <property type="match status" value="1"/>
</dbReference>
<feature type="domain" description="RNase H type-1" evidence="8">
    <location>
        <begin position="47"/>
        <end position="217"/>
    </location>
</feature>
<dbReference type="EMBL" id="JAWWNJ010000009">
    <property type="protein sequence ID" value="KAK7048764.1"/>
    <property type="molecule type" value="Genomic_DNA"/>
</dbReference>
<evidence type="ECO:0000256" key="5">
    <source>
        <dbReference type="ARBA" id="ARBA00022723"/>
    </source>
</evidence>
<comment type="catalytic activity">
    <reaction evidence="1">
        <text>Endonucleolytic cleavage to 5'-phosphomonoester.</text>
        <dbReference type="EC" id="3.1.26.4"/>
    </reaction>
</comment>
<dbReference type="Proteomes" id="UP001362999">
    <property type="component" value="Unassembled WGS sequence"/>
</dbReference>
<dbReference type="PROSITE" id="PS50879">
    <property type="entry name" value="RNASE_H_1"/>
    <property type="match status" value="1"/>
</dbReference>
<evidence type="ECO:0000256" key="4">
    <source>
        <dbReference type="ARBA" id="ARBA00022722"/>
    </source>
</evidence>
<dbReference type="PANTHER" id="PTHR10642">
    <property type="entry name" value="RIBONUCLEASE H1"/>
    <property type="match status" value="1"/>
</dbReference>
<keyword evidence="4" id="KW-0540">Nuclease</keyword>
<evidence type="ECO:0000313" key="10">
    <source>
        <dbReference type="Proteomes" id="UP001362999"/>
    </source>
</evidence>
<evidence type="ECO:0000256" key="1">
    <source>
        <dbReference type="ARBA" id="ARBA00000077"/>
    </source>
</evidence>
<dbReference type="EC" id="3.1.26.4" evidence="3"/>
<dbReference type="InterPro" id="IPR002156">
    <property type="entry name" value="RNaseH_domain"/>
</dbReference>
<proteinExistence type="inferred from homology"/>
<evidence type="ECO:0000259" key="8">
    <source>
        <dbReference type="PROSITE" id="PS50879"/>
    </source>
</evidence>
<dbReference type="GO" id="GO:0046872">
    <property type="term" value="F:metal ion binding"/>
    <property type="evidence" value="ECO:0007669"/>
    <property type="project" value="UniProtKB-KW"/>
</dbReference>
<evidence type="ECO:0000313" key="9">
    <source>
        <dbReference type="EMBL" id="KAK7048764.1"/>
    </source>
</evidence>
<evidence type="ECO:0000256" key="7">
    <source>
        <dbReference type="ARBA" id="ARBA00022801"/>
    </source>
</evidence>
<evidence type="ECO:0000256" key="3">
    <source>
        <dbReference type="ARBA" id="ARBA00012180"/>
    </source>
</evidence>
<evidence type="ECO:0000256" key="6">
    <source>
        <dbReference type="ARBA" id="ARBA00022759"/>
    </source>
</evidence>
<dbReference type="GO" id="GO:0003676">
    <property type="term" value="F:nucleic acid binding"/>
    <property type="evidence" value="ECO:0007669"/>
    <property type="project" value="InterPro"/>
</dbReference>
<organism evidence="9 10">
    <name type="scientific">Favolaschia claudopus</name>
    <dbReference type="NCBI Taxonomy" id="2862362"/>
    <lineage>
        <taxon>Eukaryota</taxon>
        <taxon>Fungi</taxon>
        <taxon>Dikarya</taxon>
        <taxon>Basidiomycota</taxon>
        <taxon>Agaricomycotina</taxon>
        <taxon>Agaricomycetes</taxon>
        <taxon>Agaricomycetidae</taxon>
        <taxon>Agaricales</taxon>
        <taxon>Marasmiineae</taxon>
        <taxon>Mycenaceae</taxon>
        <taxon>Favolaschia</taxon>
    </lineage>
</organism>
<keyword evidence="5" id="KW-0479">Metal-binding</keyword>
<comment type="caution">
    <text evidence="9">The sequence shown here is derived from an EMBL/GenBank/DDBJ whole genome shotgun (WGS) entry which is preliminary data.</text>
</comment>
<sequence length="228" mass="25891">MHRQFKFCREFEWRREDTSTRVHDHCDFCERFFARCCRSSTGAVSACHGHPLVFVDGSCPANGQSNARSGIGCAIGNNALDQVSISVTNDIDPRPRTSQRAELLAAIHGLRMLINATANESRCQSIRCPHMGPVLSREWVVVADSQYVVKGITEWVPQWKENNWRTSQGELPKNFDLFKRLDDVVTEYERRGFAIRFLHVPREVNTLADRLAKHATDSSLAVFTLGVW</sequence>
<reference evidence="9 10" key="1">
    <citation type="journal article" date="2024" name="J Genomics">
        <title>Draft genome sequencing and assembly of Favolaschia claudopus CIRM-BRFM 2984 isolated from oak limbs.</title>
        <authorList>
            <person name="Navarro D."/>
            <person name="Drula E."/>
            <person name="Chaduli D."/>
            <person name="Cazenave R."/>
            <person name="Ahrendt S."/>
            <person name="Wang J."/>
            <person name="Lipzen A."/>
            <person name="Daum C."/>
            <person name="Barry K."/>
            <person name="Grigoriev I.V."/>
            <person name="Favel A."/>
            <person name="Rosso M.N."/>
            <person name="Martin F."/>
        </authorList>
    </citation>
    <scope>NUCLEOTIDE SEQUENCE [LARGE SCALE GENOMIC DNA]</scope>
    <source>
        <strain evidence="9 10">CIRM-BRFM 2984</strain>
    </source>
</reference>
<dbReference type="AlphaFoldDB" id="A0AAW0DC48"/>
<evidence type="ECO:0000256" key="2">
    <source>
        <dbReference type="ARBA" id="ARBA00005300"/>
    </source>
</evidence>
<dbReference type="InterPro" id="IPR012337">
    <property type="entry name" value="RNaseH-like_sf"/>
</dbReference>
<dbReference type="GO" id="GO:0043137">
    <property type="term" value="P:DNA replication, removal of RNA primer"/>
    <property type="evidence" value="ECO:0007669"/>
    <property type="project" value="TreeGrafter"/>
</dbReference>
<dbReference type="InterPro" id="IPR050092">
    <property type="entry name" value="RNase_H"/>
</dbReference>
<keyword evidence="6" id="KW-0255">Endonuclease</keyword>
<comment type="similarity">
    <text evidence="2">Belongs to the RNase H family.</text>
</comment>
<dbReference type="GO" id="GO:0004523">
    <property type="term" value="F:RNA-DNA hybrid ribonuclease activity"/>
    <property type="evidence" value="ECO:0007669"/>
    <property type="project" value="UniProtKB-EC"/>
</dbReference>
<accession>A0AAW0DC48</accession>
<gene>
    <name evidence="9" type="ORF">R3P38DRAFT_2606675</name>
</gene>
<name>A0AAW0DC48_9AGAR</name>
<dbReference type="Pfam" id="PF00075">
    <property type="entry name" value="RNase_H"/>
    <property type="match status" value="1"/>
</dbReference>
<dbReference type="InterPro" id="IPR036397">
    <property type="entry name" value="RNaseH_sf"/>
</dbReference>
<protein>
    <recommendedName>
        <fullName evidence="3">ribonuclease H</fullName>
        <ecNumber evidence="3">3.1.26.4</ecNumber>
    </recommendedName>
</protein>
<keyword evidence="7" id="KW-0378">Hydrolase</keyword>
<dbReference type="SUPFAM" id="SSF53098">
    <property type="entry name" value="Ribonuclease H-like"/>
    <property type="match status" value="1"/>
</dbReference>
<dbReference type="PANTHER" id="PTHR10642:SF26">
    <property type="entry name" value="RIBONUCLEASE H1"/>
    <property type="match status" value="1"/>
</dbReference>